<evidence type="ECO:0000256" key="7">
    <source>
        <dbReference type="SAM" id="Phobius"/>
    </source>
</evidence>
<evidence type="ECO:0000256" key="2">
    <source>
        <dbReference type="ARBA" id="ARBA00022448"/>
    </source>
</evidence>
<name>A0A1M6AVH8_9RHOB</name>
<dbReference type="Pfam" id="PF03547">
    <property type="entry name" value="Mem_trans"/>
    <property type="match status" value="1"/>
</dbReference>
<dbReference type="OrthoDB" id="9810457at2"/>
<keyword evidence="5 7" id="KW-1133">Transmembrane helix</keyword>
<dbReference type="STRING" id="1470563.SAMN05444000_10157"/>
<keyword evidence="2" id="KW-0813">Transport</keyword>
<feature type="transmembrane region" description="Helical" evidence="7">
    <location>
        <begin position="120"/>
        <end position="143"/>
    </location>
</feature>
<feature type="transmembrane region" description="Helical" evidence="7">
    <location>
        <begin position="261"/>
        <end position="280"/>
    </location>
</feature>
<evidence type="ECO:0000313" key="9">
    <source>
        <dbReference type="Proteomes" id="UP000183982"/>
    </source>
</evidence>
<evidence type="ECO:0000256" key="4">
    <source>
        <dbReference type="ARBA" id="ARBA00022692"/>
    </source>
</evidence>
<evidence type="ECO:0000256" key="1">
    <source>
        <dbReference type="ARBA" id="ARBA00004141"/>
    </source>
</evidence>
<evidence type="ECO:0008006" key="10">
    <source>
        <dbReference type="Google" id="ProtNLM"/>
    </source>
</evidence>
<protein>
    <recommendedName>
        <fullName evidence="10">Permease</fullName>
    </recommendedName>
</protein>
<evidence type="ECO:0000256" key="6">
    <source>
        <dbReference type="ARBA" id="ARBA00023136"/>
    </source>
</evidence>
<dbReference type="RefSeq" id="WP_073248228.1">
    <property type="nucleotide sequence ID" value="NZ_FQZQ01000001.1"/>
</dbReference>
<feature type="transmembrane region" description="Helical" evidence="7">
    <location>
        <begin position="198"/>
        <end position="220"/>
    </location>
</feature>
<dbReference type="EMBL" id="FQZQ01000001">
    <property type="protein sequence ID" value="SHI40494.1"/>
    <property type="molecule type" value="Genomic_DNA"/>
</dbReference>
<feature type="transmembrane region" description="Helical" evidence="7">
    <location>
        <begin position="232"/>
        <end position="255"/>
    </location>
</feature>
<dbReference type="PANTHER" id="PTHR36838">
    <property type="entry name" value="AUXIN EFFLUX CARRIER FAMILY PROTEIN"/>
    <property type="match status" value="1"/>
</dbReference>
<dbReference type="GO" id="GO:0055085">
    <property type="term" value="P:transmembrane transport"/>
    <property type="evidence" value="ECO:0007669"/>
    <property type="project" value="InterPro"/>
</dbReference>
<feature type="transmembrane region" description="Helical" evidence="7">
    <location>
        <begin position="37"/>
        <end position="57"/>
    </location>
</feature>
<feature type="transmembrane region" description="Helical" evidence="7">
    <location>
        <begin position="63"/>
        <end position="83"/>
    </location>
</feature>
<evidence type="ECO:0000313" key="8">
    <source>
        <dbReference type="EMBL" id="SHI40494.1"/>
    </source>
</evidence>
<accession>A0A1M6AVH8</accession>
<feature type="transmembrane region" description="Helical" evidence="7">
    <location>
        <begin position="292"/>
        <end position="312"/>
    </location>
</feature>
<dbReference type="Proteomes" id="UP000183982">
    <property type="component" value="Unassembled WGS sequence"/>
</dbReference>
<dbReference type="GO" id="GO:0016020">
    <property type="term" value="C:membrane"/>
    <property type="evidence" value="ECO:0007669"/>
    <property type="project" value="UniProtKB-SubCell"/>
</dbReference>
<dbReference type="PANTHER" id="PTHR36838:SF3">
    <property type="entry name" value="TRANSPORTER AUXIN EFFLUX CARRIER EC FAMILY"/>
    <property type="match status" value="1"/>
</dbReference>
<keyword evidence="9" id="KW-1185">Reference proteome</keyword>
<feature type="transmembrane region" description="Helical" evidence="7">
    <location>
        <begin position="171"/>
        <end position="192"/>
    </location>
</feature>
<comment type="subcellular location">
    <subcellularLocation>
        <location evidence="1">Membrane</location>
        <topology evidence="1">Multi-pass membrane protein</topology>
    </subcellularLocation>
</comment>
<keyword evidence="4 7" id="KW-0812">Transmembrane</keyword>
<keyword evidence="3" id="KW-1003">Cell membrane</keyword>
<feature type="transmembrane region" description="Helical" evidence="7">
    <location>
        <begin position="6"/>
        <end position="25"/>
    </location>
</feature>
<sequence>MSILTIIFPIYAAIAIGYIVVRKGWFSPADMRSFGKYVMNIALPALLFNAVASRDIADVFHPGYLASYTIGGLATIAVAFVWFSVTARDKSRRAVAVLGSTCPNSGFIGYPLMLLTFPEIAGMVLALNFLVELVVLIPIGLMLMDSARDGDHDTVLQQVVSNLASVLRRPMFIGLMLGLVVSAFGVPIPGALDHLVRIVAASASALSLIVIGGSLVDLPLKGNRLFAAQITAAKLLLHPTMVFLAVLVLPLLGLAPMSHDLFAALILSAAISMFGVYPVLAQESGLEGLASIAMLMATSAAFFTLSGLLLLLT</sequence>
<evidence type="ECO:0000256" key="3">
    <source>
        <dbReference type="ARBA" id="ARBA00022475"/>
    </source>
</evidence>
<keyword evidence="6 7" id="KW-0472">Membrane</keyword>
<dbReference type="AlphaFoldDB" id="A0A1M6AVH8"/>
<reference evidence="9" key="1">
    <citation type="submission" date="2016-11" db="EMBL/GenBank/DDBJ databases">
        <authorList>
            <person name="Varghese N."/>
            <person name="Submissions S."/>
        </authorList>
    </citation>
    <scope>NUCLEOTIDE SEQUENCE [LARGE SCALE GENOMIC DNA]</scope>
    <source>
        <strain evidence="9">DSM 100564</strain>
    </source>
</reference>
<proteinExistence type="predicted"/>
<dbReference type="InterPro" id="IPR004776">
    <property type="entry name" value="Mem_transp_PIN-like"/>
</dbReference>
<gene>
    <name evidence="8" type="ORF">SAMN05444000_10157</name>
</gene>
<evidence type="ECO:0000256" key="5">
    <source>
        <dbReference type="ARBA" id="ARBA00022989"/>
    </source>
</evidence>
<organism evidence="8 9">
    <name type="scientific">Shimia gijangensis</name>
    <dbReference type="NCBI Taxonomy" id="1470563"/>
    <lineage>
        <taxon>Bacteria</taxon>
        <taxon>Pseudomonadati</taxon>
        <taxon>Pseudomonadota</taxon>
        <taxon>Alphaproteobacteria</taxon>
        <taxon>Rhodobacterales</taxon>
        <taxon>Roseobacteraceae</taxon>
    </lineage>
</organism>